<comment type="caution">
    <text evidence="3">The sequence shown here is derived from an EMBL/GenBank/DDBJ whole genome shotgun (WGS) entry which is preliminary data.</text>
</comment>
<proteinExistence type="predicted"/>
<evidence type="ECO:0000256" key="1">
    <source>
        <dbReference type="ARBA" id="ARBA00022801"/>
    </source>
</evidence>
<dbReference type="OrthoDB" id="2987348at2"/>
<reference evidence="3 4" key="1">
    <citation type="submission" date="2018-03" db="EMBL/GenBank/DDBJ databases">
        <title>Genomic Encyclopedia of Type Strains, Phase III (KMG-III): the genomes of soil and plant-associated and newly described type strains.</title>
        <authorList>
            <person name="Whitman W."/>
        </authorList>
    </citation>
    <scope>NUCLEOTIDE SEQUENCE [LARGE SCALE GENOMIC DNA]</scope>
    <source>
        <strain evidence="3 4">CGMCC 1.12484</strain>
    </source>
</reference>
<dbReference type="RefSeq" id="WP_106214047.1">
    <property type="nucleotide sequence ID" value="NZ_PVTL01000008.1"/>
</dbReference>
<feature type="domain" description="AB hydrolase-1" evidence="2">
    <location>
        <begin position="35"/>
        <end position="148"/>
    </location>
</feature>
<dbReference type="PANTHER" id="PTHR43329">
    <property type="entry name" value="EPOXIDE HYDROLASE"/>
    <property type="match status" value="1"/>
</dbReference>
<sequence length="338" mass="37386">MSLLDVDVDDPRVFHHQFADVNGLRMHYVDEGKGPLVILLHGFPFLWYLWRHQIKVLAASGFRVVAPDQRGYGQTDAPADVNDYDQTHLVGDLVGLLGALGEKTAILVGHDFGTSVGYHALAMRPDLFRALFMMCSPPSPRPPVSPVESFAKLPEDLEFYQEYFARPDSGDAIMRDIRGYITGVYYSVSGACTDDEQWRAFWKKGEERFEDTYTVPLVLPPFLNDRVIDYAVAEFDRRGIQGALNWYAAQDATWRNTSFLSGVTVTQPAAFLTGDRDPSAKPLFGVDRQAAALAGLYTTFPGLQGIITLPGVGHSPPDEDPANVNVALVDFLRSVGDV</sequence>
<evidence type="ECO:0000313" key="4">
    <source>
        <dbReference type="Proteomes" id="UP000237983"/>
    </source>
</evidence>
<accession>A0A2T0VA21</accession>
<keyword evidence="1" id="KW-0378">Hydrolase</keyword>
<dbReference type="InterPro" id="IPR000639">
    <property type="entry name" value="Epox_hydrolase-like"/>
</dbReference>
<protein>
    <submittedName>
        <fullName evidence="3">Pimeloyl-ACP methyl ester carboxylesterase</fullName>
    </submittedName>
</protein>
<dbReference type="AlphaFoldDB" id="A0A2T0VA21"/>
<dbReference type="EMBL" id="PVTL01000008">
    <property type="protein sequence ID" value="PRY66967.1"/>
    <property type="molecule type" value="Genomic_DNA"/>
</dbReference>
<organism evidence="3 4">
    <name type="scientific">Glaciihabitans tibetensis</name>
    <dbReference type="NCBI Taxonomy" id="1266600"/>
    <lineage>
        <taxon>Bacteria</taxon>
        <taxon>Bacillati</taxon>
        <taxon>Actinomycetota</taxon>
        <taxon>Actinomycetes</taxon>
        <taxon>Micrococcales</taxon>
        <taxon>Microbacteriaceae</taxon>
        <taxon>Glaciihabitans</taxon>
    </lineage>
</organism>
<dbReference type="InterPro" id="IPR000073">
    <property type="entry name" value="AB_hydrolase_1"/>
</dbReference>
<dbReference type="Proteomes" id="UP000237983">
    <property type="component" value="Unassembled WGS sequence"/>
</dbReference>
<gene>
    <name evidence="3" type="ORF">B0I08_10851</name>
</gene>
<dbReference type="PRINTS" id="PR00412">
    <property type="entry name" value="EPOXHYDRLASE"/>
</dbReference>
<evidence type="ECO:0000259" key="2">
    <source>
        <dbReference type="Pfam" id="PF00561"/>
    </source>
</evidence>
<dbReference type="InterPro" id="IPR029058">
    <property type="entry name" value="AB_hydrolase_fold"/>
</dbReference>
<dbReference type="SUPFAM" id="SSF53474">
    <property type="entry name" value="alpha/beta-Hydrolases"/>
    <property type="match status" value="1"/>
</dbReference>
<evidence type="ECO:0000313" key="3">
    <source>
        <dbReference type="EMBL" id="PRY66967.1"/>
    </source>
</evidence>
<dbReference type="GO" id="GO:0016787">
    <property type="term" value="F:hydrolase activity"/>
    <property type="evidence" value="ECO:0007669"/>
    <property type="project" value="UniProtKB-KW"/>
</dbReference>
<name>A0A2T0VA21_9MICO</name>
<keyword evidence="4" id="KW-1185">Reference proteome</keyword>
<dbReference type="Gene3D" id="3.40.50.1820">
    <property type="entry name" value="alpha/beta hydrolase"/>
    <property type="match status" value="1"/>
</dbReference>
<dbReference type="Pfam" id="PF00561">
    <property type="entry name" value="Abhydrolase_1"/>
    <property type="match status" value="1"/>
</dbReference>